<protein>
    <submittedName>
        <fullName evidence="1">Uncharacterized protein</fullName>
    </submittedName>
</protein>
<dbReference type="RefSeq" id="WP_146940655.1">
    <property type="nucleotide sequence ID" value="NZ_BJYJ01000005.1"/>
</dbReference>
<dbReference type="OrthoDB" id="1262557at2"/>
<dbReference type="EMBL" id="BJYJ01000005">
    <property type="protein sequence ID" value="GEN75708.1"/>
    <property type="molecule type" value="Genomic_DNA"/>
</dbReference>
<organism evidence="1 2">
    <name type="scientific">Chryseobacterium hagamense</name>
    <dbReference type="NCBI Taxonomy" id="395935"/>
    <lineage>
        <taxon>Bacteria</taxon>
        <taxon>Pseudomonadati</taxon>
        <taxon>Bacteroidota</taxon>
        <taxon>Flavobacteriia</taxon>
        <taxon>Flavobacteriales</taxon>
        <taxon>Weeksellaceae</taxon>
        <taxon>Chryseobacterium group</taxon>
        <taxon>Chryseobacterium</taxon>
    </lineage>
</organism>
<accession>A0A511YKI2</accession>
<dbReference type="Proteomes" id="UP000321863">
    <property type="component" value="Unassembled WGS sequence"/>
</dbReference>
<sequence length="114" mass="12962">MKTSAEIFVRHPKQDRVNNLLSKSFAPYESAVVSIEFSGLKNDSKVLMIKNDKDQSAQFLWQQNIISAHIEKGYFKEIINDLGVTVHHNEDSITVINGGARQFLTAELKYTNLH</sequence>
<dbReference type="AlphaFoldDB" id="A0A511YKI2"/>
<name>A0A511YKI2_9FLAO</name>
<keyword evidence="2" id="KW-1185">Reference proteome</keyword>
<gene>
    <name evidence="1" type="ORF">CHA01nite_14480</name>
</gene>
<proteinExistence type="predicted"/>
<reference evidence="1 2" key="1">
    <citation type="submission" date="2019-07" db="EMBL/GenBank/DDBJ databases">
        <title>Whole genome shotgun sequence of Chryseobacterium hagamense NBRC 105253.</title>
        <authorList>
            <person name="Hosoyama A."/>
            <person name="Uohara A."/>
            <person name="Ohji S."/>
            <person name="Ichikawa N."/>
        </authorList>
    </citation>
    <scope>NUCLEOTIDE SEQUENCE [LARGE SCALE GENOMIC DNA]</scope>
    <source>
        <strain evidence="1 2">NBRC 105253</strain>
    </source>
</reference>
<evidence type="ECO:0000313" key="2">
    <source>
        <dbReference type="Proteomes" id="UP000321863"/>
    </source>
</evidence>
<evidence type="ECO:0000313" key="1">
    <source>
        <dbReference type="EMBL" id="GEN75708.1"/>
    </source>
</evidence>
<comment type="caution">
    <text evidence="1">The sequence shown here is derived from an EMBL/GenBank/DDBJ whole genome shotgun (WGS) entry which is preliminary data.</text>
</comment>